<evidence type="ECO:0000256" key="2">
    <source>
        <dbReference type="ARBA" id="ARBA00022676"/>
    </source>
</evidence>
<dbReference type="Proteomes" id="UP001642487">
    <property type="component" value="Chromosome 9"/>
</dbReference>
<dbReference type="InterPro" id="IPR029044">
    <property type="entry name" value="Nucleotide-diphossugar_trans"/>
</dbReference>
<keyword evidence="3" id="KW-0808">Transferase</keyword>
<keyword evidence="5 8" id="KW-1133">Transmembrane helix</keyword>
<evidence type="ECO:0000256" key="4">
    <source>
        <dbReference type="ARBA" id="ARBA00022692"/>
    </source>
</evidence>
<reference evidence="9 10" key="1">
    <citation type="submission" date="2024-03" db="EMBL/GenBank/DDBJ databases">
        <authorList>
            <person name="Gkanogiannis A."/>
            <person name="Becerra Lopez-Lavalle L."/>
        </authorList>
    </citation>
    <scope>NUCLEOTIDE SEQUENCE [LARGE SCALE GENOMIC DNA]</scope>
</reference>
<evidence type="ECO:0000256" key="7">
    <source>
        <dbReference type="ARBA" id="ARBA00023316"/>
    </source>
</evidence>
<accession>A0ABP0Z8Q1</accession>
<evidence type="ECO:0000256" key="8">
    <source>
        <dbReference type="SAM" id="Phobius"/>
    </source>
</evidence>
<dbReference type="InterPro" id="IPR005150">
    <property type="entry name" value="Cellulose_synth"/>
</dbReference>
<feature type="transmembrane region" description="Helical" evidence="8">
    <location>
        <begin position="667"/>
        <end position="689"/>
    </location>
</feature>
<keyword evidence="6 8" id="KW-0472">Membrane</keyword>
<feature type="transmembrane region" description="Helical" evidence="8">
    <location>
        <begin position="48"/>
        <end position="67"/>
    </location>
</feature>
<keyword evidence="4 8" id="KW-0812">Transmembrane</keyword>
<proteinExistence type="predicted"/>
<evidence type="ECO:0000256" key="5">
    <source>
        <dbReference type="ARBA" id="ARBA00022989"/>
    </source>
</evidence>
<sequence length="697" mass="79734">MTSFSLHTLTLHRYIMAFNRLHILLHFTAVLLLLYYRTTALHRRNHHLLWSLLTLAELLFAFVWLLTQSFRWRPVSRSVSPENLPGEGELPGVDVFICTADPAKEPTVEVMNTVLSCLALDYPAEKLAVYLSDDGGSPVTDYGVKKAGWLAKAWVPFCREYGINSRCPEIYFSSLADEDRIFREDKFVEEENKIKKQYEAMKRDLERFEMERGHKSGVIKDRSARVETILDGENDGEGFRLPLLVYVSRERRPSVPHRYKAGNINSLVRVSGLISNNPYFLVLDCDMHCNDPTSVKQAMCFYLDSTFSSSLGFVQFPQIFYNLSKNDIYDNQARPAFKTKWIGMDGLRGPVMSGTGYFLRRKALYGSPNQEEGFDVEPHKVFGQSQKFIDSLKMEKEYPMDEMLNEAVTLASCSYEENTEWGKKIGFSYDCLLESTFTGYLLQCKGWTSAYLYPKRPCFLGCSPVDMKDAMVQMLKWSSELFQVGFSKYSPLIYGISRMPILQSMSYAYFAFSSLLSVAFVLYGVVPQWGFLKGIPLYPKLSDPWFAVFVAIFISSIVQHLIEVFSSGGNLKTWWNELRIWMVKSVSACLFGVADAMMKITGMKKTELNLTNKAIDKEKLEKYEKGMFDLQGAAVLMAPLFVIGLWNMICFVGGMRKVVKNRNFEEMFGQMFLLSFALVLHYPVLVGVIKRKGKSHH</sequence>
<gene>
    <name evidence="9" type="ORF">CITCOLO1_LOCUS21600</name>
</gene>
<keyword evidence="2" id="KW-0328">Glycosyltransferase</keyword>
<organism evidence="9 10">
    <name type="scientific">Citrullus colocynthis</name>
    <name type="common">colocynth</name>
    <dbReference type="NCBI Taxonomy" id="252529"/>
    <lineage>
        <taxon>Eukaryota</taxon>
        <taxon>Viridiplantae</taxon>
        <taxon>Streptophyta</taxon>
        <taxon>Embryophyta</taxon>
        <taxon>Tracheophyta</taxon>
        <taxon>Spermatophyta</taxon>
        <taxon>Magnoliopsida</taxon>
        <taxon>eudicotyledons</taxon>
        <taxon>Gunneridae</taxon>
        <taxon>Pentapetalae</taxon>
        <taxon>rosids</taxon>
        <taxon>fabids</taxon>
        <taxon>Cucurbitales</taxon>
        <taxon>Cucurbitaceae</taxon>
        <taxon>Benincaseae</taxon>
        <taxon>Citrullus</taxon>
    </lineage>
</organism>
<feature type="transmembrane region" description="Helical" evidence="8">
    <location>
        <begin position="507"/>
        <end position="532"/>
    </location>
</feature>
<evidence type="ECO:0000313" key="10">
    <source>
        <dbReference type="Proteomes" id="UP001642487"/>
    </source>
</evidence>
<evidence type="ECO:0000256" key="6">
    <source>
        <dbReference type="ARBA" id="ARBA00023136"/>
    </source>
</evidence>
<dbReference type="PANTHER" id="PTHR13301">
    <property type="entry name" value="X-BOX TRANSCRIPTION FACTOR-RELATED"/>
    <property type="match status" value="1"/>
</dbReference>
<protein>
    <submittedName>
        <fullName evidence="9">Uncharacterized protein</fullName>
    </submittedName>
</protein>
<dbReference type="Pfam" id="PF03552">
    <property type="entry name" value="Cellulose_synt"/>
    <property type="match status" value="2"/>
</dbReference>
<keyword evidence="10" id="KW-1185">Reference proteome</keyword>
<dbReference type="SUPFAM" id="SSF53448">
    <property type="entry name" value="Nucleotide-diphospho-sugar transferases"/>
    <property type="match status" value="1"/>
</dbReference>
<evidence type="ECO:0000256" key="3">
    <source>
        <dbReference type="ARBA" id="ARBA00022679"/>
    </source>
</evidence>
<feature type="transmembrane region" description="Helical" evidence="8">
    <location>
        <begin position="578"/>
        <end position="598"/>
    </location>
</feature>
<feature type="transmembrane region" description="Helical" evidence="8">
    <location>
        <begin position="632"/>
        <end position="655"/>
    </location>
</feature>
<comment type="subcellular location">
    <subcellularLocation>
        <location evidence="1">Endomembrane system</location>
        <topology evidence="1">Multi-pass membrane protein</topology>
    </subcellularLocation>
</comment>
<dbReference type="Gene3D" id="3.90.550.10">
    <property type="entry name" value="Spore Coat Polysaccharide Biosynthesis Protein SpsA, Chain A"/>
    <property type="match status" value="2"/>
</dbReference>
<feature type="transmembrane region" description="Helical" evidence="8">
    <location>
        <begin position="544"/>
        <end position="562"/>
    </location>
</feature>
<name>A0ABP0Z8Q1_9ROSI</name>
<keyword evidence="7" id="KW-0961">Cell wall biogenesis/degradation</keyword>
<feature type="transmembrane region" description="Helical" evidence="8">
    <location>
        <begin position="14"/>
        <end position="36"/>
    </location>
</feature>
<evidence type="ECO:0000313" key="9">
    <source>
        <dbReference type="EMBL" id="CAK9329163.1"/>
    </source>
</evidence>
<dbReference type="EMBL" id="OZ021743">
    <property type="protein sequence ID" value="CAK9329163.1"/>
    <property type="molecule type" value="Genomic_DNA"/>
</dbReference>
<evidence type="ECO:0000256" key="1">
    <source>
        <dbReference type="ARBA" id="ARBA00004127"/>
    </source>
</evidence>